<organism evidence="5 6">
    <name type="scientific">Roseovarius aquimarinus</name>
    <dbReference type="NCBI Taxonomy" id="1229156"/>
    <lineage>
        <taxon>Bacteria</taxon>
        <taxon>Pseudomonadati</taxon>
        <taxon>Pseudomonadota</taxon>
        <taxon>Alphaproteobacteria</taxon>
        <taxon>Rhodobacterales</taxon>
        <taxon>Roseobacteraceae</taxon>
        <taxon>Roseovarius</taxon>
    </lineage>
</organism>
<dbReference type="Gene3D" id="1.20.1050.10">
    <property type="match status" value="1"/>
</dbReference>
<keyword evidence="6" id="KW-1185">Reference proteome</keyword>
<dbReference type="RefSeq" id="WP_377169077.1">
    <property type="nucleotide sequence ID" value="NZ_JBHTJC010000001.1"/>
</dbReference>
<evidence type="ECO:0000259" key="3">
    <source>
        <dbReference type="PROSITE" id="PS50404"/>
    </source>
</evidence>
<dbReference type="InterPro" id="IPR036282">
    <property type="entry name" value="Glutathione-S-Trfase_C_sf"/>
</dbReference>
<dbReference type="EC" id="2.5.1.18" evidence="1"/>
<dbReference type="PROSITE" id="PS50404">
    <property type="entry name" value="GST_NTER"/>
    <property type="match status" value="1"/>
</dbReference>
<feature type="domain" description="GST C-terminal" evidence="4">
    <location>
        <begin position="93"/>
        <end position="222"/>
    </location>
</feature>
<dbReference type="PROSITE" id="PS50405">
    <property type="entry name" value="GST_CTER"/>
    <property type="match status" value="1"/>
</dbReference>
<dbReference type="InterPro" id="IPR036249">
    <property type="entry name" value="Thioredoxin-like_sf"/>
</dbReference>
<evidence type="ECO:0000313" key="5">
    <source>
        <dbReference type="EMBL" id="MFH0252718.1"/>
    </source>
</evidence>
<dbReference type="InterPro" id="IPR040079">
    <property type="entry name" value="Glutathione_S-Trfase"/>
</dbReference>
<dbReference type="Pfam" id="PF00043">
    <property type="entry name" value="GST_C"/>
    <property type="match status" value="1"/>
</dbReference>
<reference evidence="5 6" key="1">
    <citation type="submission" date="2024-10" db="EMBL/GenBank/DDBJ databases">
        <authorList>
            <person name="Yang X.-N."/>
        </authorList>
    </citation>
    <scope>NUCLEOTIDE SEQUENCE [LARGE SCALE GENOMIC DNA]</scope>
    <source>
        <strain evidence="5 6">CAU 1059</strain>
    </source>
</reference>
<protein>
    <recommendedName>
        <fullName evidence="1">glutathione transferase</fullName>
        <ecNumber evidence="1">2.5.1.18</ecNumber>
    </recommendedName>
</protein>
<dbReference type="PANTHER" id="PTHR43900">
    <property type="entry name" value="GLUTATHIONE S-TRANSFERASE RHO"/>
    <property type="match status" value="1"/>
</dbReference>
<gene>
    <name evidence="5" type="ORF">ACGRVM_02345</name>
</gene>
<dbReference type="InterPro" id="IPR004046">
    <property type="entry name" value="GST_C"/>
</dbReference>
<dbReference type="SUPFAM" id="SSF47616">
    <property type="entry name" value="GST C-terminal domain-like"/>
    <property type="match status" value="1"/>
</dbReference>
<sequence>MMGEAPMDRGIVLHGYRYSVYTRAVRIALECKGLDYETVEVDPFDAPDPAYLALHPFGRVPVLVHGAFRIFETRAIGSYIDRAFDGPPLHPAAAEAHARMEQVMSIVDSYGYWPMVRQVFAQRVFQPLEGGAPDEAQIAEGLAAARPVLSALDAIAGEGHVLGGRDITLADCHLAPMIDYFLRAVEGRAALKGHPNLCRWWDKLSALPQIRATDPGLPAMPG</sequence>
<name>A0ABW7I3P1_9RHOB</name>
<feature type="domain" description="GST N-terminal" evidence="3">
    <location>
        <begin position="9"/>
        <end position="88"/>
    </location>
</feature>
<dbReference type="PANTHER" id="PTHR43900:SF3">
    <property type="entry name" value="GLUTATHIONE S-TRANSFERASE RHO"/>
    <property type="match status" value="1"/>
</dbReference>
<dbReference type="Proteomes" id="UP001607157">
    <property type="component" value="Unassembled WGS sequence"/>
</dbReference>
<dbReference type="Gene3D" id="3.40.30.10">
    <property type="entry name" value="Glutaredoxin"/>
    <property type="match status" value="1"/>
</dbReference>
<dbReference type="SFLD" id="SFLDS00019">
    <property type="entry name" value="Glutathione_Transferase_(cytos"/>
    <property type="match status" value="1"/>
</dbReference>
<evidence type="ECO:0000256" key="2">
    <source>
        <dbReference type="ARBA" id="ARBA00022679"/>
    </source>
</evidence>
<comment type="caution">
    <text evidence="5">The sequence shown here is derived from an EMBL/GenBank/DDBJ whole genome shotgun (WGS) entry which is preliminary data.</text>
</comment>
<dbReference type="SFLD" id="SFLDG00358">
    <property type="entry name" value="Main_(cytGST)"/>
    <property type="match status" value="1"/>
</dbReference>
<evidence type="ECO:0000313" key="6">
    <source>
        <dbReference type="Proteomes" id="UP001607157"/>
    </source>
</evidence>
<evidence type="ECO:0000259" key="4">
    <source>
        <dbReference type="PROSITE" id="PS50405"/>
    </source>
</evidence>
<accession>A0ABW7I3P1</accession>
<dbReference type="InterPro" id="IPR004045">
    <property type="entry name" value="Glutathione_S-Trfase_N"/>
</dbReference>
<dbReference type="SUPFAM" id="SSF52833">
    <property type="entry name" value="Thioredoxin-like"/>
    <property type="match status" value="1"/>
</dbReference>
<dbReference type="Pfam" id="PF13417">
    <property type="entry name" value="GST_N_3"/>
    <property type="match status" value="1"/>
</dbReference>
<proteinExistence type="predicted"/>
<evidence type="ECO:0000256" key="1">
    <source>
        <dbReference type="ARBA" id="ARBA00012452"/>
    </source>
</evidence>
<dbReference type="EMBL" id="JBIHMM010000001">
    <property type="protein sequence ID" value="MFH0252718.1"/>
    <property type="molecule type" value="Genomic_DNA"/>
</dbReference>
<dbReference type="InterPro" id="IPR010987">
    <property type="entry name" value="Glutathione-S-Trfase_C-like"/>
</dbReference>
<keyword evidence="2" id="KW-0808">Transferase</keyword>